<feature type="region of interest" description="Disordered" evidence="1">
    <location>
        <begin position="1"/>
        <end position="20"/>
    </location>
</feature>
<dbReference type="EMBL" id="JAVRFI010000044">
    <property type="protein sequence ID" value="MDT0454010.1"/>
    <property type="molecule type" value="Genomic_DNA"/>
</dbReference>
<organism evidence="2 3">
    <name type="scientific">Streptomyces hesseae</name>
    <dbReference type="NCBI Taxonomy" id="3075519"/>
    <lineage>
        <taxon>Bacteria</taxon>
        <taxon>Bacillati</taxon>
        <taxon>Actinomycetota</taxon>
        <taxon>Actinomycetes</taxon>
        <taxon>Kitasatosporales</taxon>
        <taxon>Streptomycetaceae</taxon>
        <taxon>Streptomyces</taxon>
    </lineage>
</organism>
<sequence length="51" mass="5593">MEPRPQGWPTAQPETESKPRAAICSGRVQLCDAQQAIATDWATALTKLKIK</sequence>
<reference evidence="2" key="1">
    <citation type="submission" date="2024-05" db="EMBL/GenBank/DDBJ databases">
        <title>30 novel species of actinomycetes from the DSMZ collection.</title>
        <authorList>
            <person name="Nouioui I."/>
        </authorList>
    </citation>
    <scope>NUCLEOTIDE SEQUENCE</scope>
    <source>
        <strain evidence="2">DSM 40473</strain>
    </source>
</reference>
<dbReference type="Proteomes" id="UP001180531">
    <property type="component" value="Unassembled WGS sequence"/>
</dbReference>
<comment type="caution">
    <text evidence="2">The sequence shown here is derived from an EMBL/GenBank/DDBJ whole genome shotgun (WGS) entry which is preliminary data.</text>
</comment>
<evidence type="ECO:0000313" key="2">
    <source>
        <dbReference type="EMBL" id="MDT0454010.1"/>
    </source>
</evidence>
<gene>
    <name evidence="2" type="ORF">RM609_33770</name>
</gene>
<protein>
    <submittedName>
        <fullName evidence="2">Uncharacterized protein</fullName>
    </submittedName>
</protein>
<accession>A0ABU2T140</accession>
<evidence type="ECO:0000256" key="1">
    <source>
        <dbReference type="SAM" id="MobiDB-lite"/>
    </source>
</evidence>
<keyword evidence="3" id="KW-1185">Reference proteome</keyword>
<proteinExistence type="predicted"/>
<evidence type="ECO:0000313" key="3">
    <source>
        <dbReference type="Proteomes" id="UP001180531"/>
    </source>
</evidence>
<name>A0ABU2T140_9ACTN</name>